<dbReference type="InterPro" id="IPR006094">
    <property type="entry name" value="Oxid_FAD_bind_N"/>
</dbReference>
<keyword evidence="4" id="KW-0274">FAD</keyword>
<dbReference type="InterPro" id="IPR016167">
    <property type="entry name" value="FAD-bd_PCMH_sub1"/>
</dbReference>
<dbReference type="PANTHER" id="PTHR42973">
    <property type="entry name" value="BINDING OXIDOREDUCTASE, PUTATIVE (AFU_ORTHOLOGUE AFUA_1G17690)-RELATED"/>
    <property type="match status" value="1"/>
</dbReference>
<accession>A0ABR3EKG8</accession>
<keyword evidence="5" id="KW-0560">Oxidoreductase</keyword>
<dbReference type="Pfam" id="PF01565">
    <property type="entry name" value="FAD_binding_4"/>
    <property type="match status" value="1"/>
</dbReference>
<dbReference type="PROSITE" id="PS00862">
    <property type="entry name" value="OX2_COVAL_FAD"/>
    <property type="match status" value="1"/>
</dbReference>
<evidence type="ECO:0000256" key="2">
    <source>
        <dbReference type="ARBA" id="ARBA00005466"/>
    </source>
</evidence>
<dbReference type="Gene3D" id="3.30.43.10">
    <property type="entry name" value="Uridine Diphospho-n-acetylenolpyruvylglucosamine Reductase, domain 2"/>
    <property type="match status" value="1"/>
</dbReference>
<dbReference type="Gene3D" id="3.30.465.10">
    <property type="match status" value="1"/>
</dbReference>
<comment type="caution">
    <text evidence="7">The sequence shown here is derived from an EMBL/GenBank/DDBJ whole genome shotgun (WGS) entry which is preliminary data.</text>
</comment>
<dbReference type="InterPro" id="IPR036318">
    <property type="entry name" value="FAD-bd_PCMH-like_sf"/>
</dbReference>
<reference evidence="7 8" key="1">
    <citation type="submission" date="2024-02" db="EMBL/GenBank/DDBJ databases">
        <title>A draft genome for the cacao thread blight pathogen Marasmius crinis-equi.</title>
        <authorList>
            <person name="Cohen S.P."/>
            <person name="Baruah I.K."/>
            <person name="Amoako-Attah I."/>
            <person name="Bukari Y."/>
            <person name="Meinhardt L.W."/>
            <person name="Bailey B.A."/>
        </authorList>
    </citation>
    <scope>NUCLEOTIDE SEQUENCE [LARGE SCALE GENOMIC DNA]</scope>
    <source>
        <strain evidence="7 8">GH-76</strain>
    </source>
</reference>
<evidence type="ECO:0000256" key="1">
    <source>
        <dbReference type="ARBA" id="ARBA00001974"/>
    </source>
</evidence>
<dbReference type="PANTHER" id="PTHR42973:SF39">
    <property type="entry name" value="FAD-BINDING PCMH-TYPE DOMAIN-CONTAINING PROTEIN"/>
    <property type="match status" value="1"/>
</dbReference>
<evidence type="ECO:0000313" key="7">
    <source>
        <dbReference type="EMBL" id="KAL0563368.1"/>
    </source>
</evidence>
<comment type="similarity">
    <text evidence="2">Belongs to the oxygen-dependent FAD-linked oxidoreductase family.</text>
</comment>
<evidence type="ECO:0000313" key="8">
    <source>
        <dbReference type="Proteomes" id="UP001465976"/>
    </source>
</evidence>
<name>A0ABR3EKG8_9AGAR</name>
<feature type="non-terminal residue" evidence="7">
    <location>
        <position position="488"/>
    </location>
</feature>
<evidence type="ECO:0000259" key="6">
    <source>
        <dbReference type="PROSITE" id="PS51387"/>
    </source>
</evidence>
<protein>
    <recommendedName>
        <fullName evidence="6">FAD-binding PCMH-type domain-containing protein</fullName>
    </recommendedName>
</protein>
<gene>
    <name evidence="7" type="ORF">V5O48_018700</name>
</gene>
<organism evidence="7 8">
    <name type="scientific">Marasmius crinis-equi</name>
    <dbReference type="NCBI Taxonomy" id="585013"/>
    <lineage>
        <taxon>Eukaryota</taxon>
        <taxon>Fungi</taxon>
        <taxon>Dikarya</taxon>
        <taxon>Basidiomycota</taxon>
        <taxon>Agaricomycotina</taxon>
        <taxon>Agaricomycetes</taxon>
        <taxon>Agaricomycetidae</taxon>
        <taxon>Agaricales</taxon>
        <taxon>Marasmiineae</taxon>
        <taxon>Marasmiaceae</taxon>
        <taxon>Marasmius</taxon>
    </lineage>
</organism>
<dbReference type="PROSITE" id="PS51387">
    <property type="entry name" value="FAD_PCMH"/>
    <property type="match status" value="1"/>
</dbReference>
<dbReference type="InterPro" id="IPR016166">
    <property type="entry name" value="FAD-bd_PCMH"/>
</dbReference>
<dbReference type="InterPro" id="IPR050416">
    <property type="entry name" value="FAD-linked_Oxidoreductase"/>
</dbReference>
<dbReference type="Proteomes" id="UP001465976">
    <property type="component" value="Unassembled WGS sequence"/>
</dbReference>
<dbReference type="Gene3D" id="3.40.462.20">
    <property type="match status" value="1"/>
</dbReference>
<evidence type="ECO:0000256" key="3">
    <source>
        <dbReference type="ARBA" id="ARBA00022630"/>
    </source>
</evidence>
<keyword evidence="8" id="KW-1185">Reference proteome</keyword>
<evidence type="ECO:0000256" key="5">
    <source>
        <dbReference type="ARBA" id="ARBA00023002"/>
    </source>
</evidence>
<dbReference type="InterPro" id="IPR006093">
    <property type="entry name" value="Oxy_OxRdtase_FAD_BS"/>
</dbReference>
<dbReference type="SUPFAM" id="SSF56176">
    <property type="entry name" value="FAD-binding/transporter-associated domain-like"/>
    <property type="match status" value="1"/>
</dbReference>
<dbReference type="InterPro" id="IPR016169">
    <property type="entry name" value="FAD-bd_PCMH_sub2"/>
</dbReference>
<feature type="domain" description="FAD-binding PCMH-type" evidence="6">
    <location>
        <begin position="57"/>
        <end position="249"/>
    </location>
</feature>
<evidence type="ECO:0000256" key="4">
    <source>
        <dbReference type="ARBA" id="ARBA00022827"/>
    </source>
</evidence>
<proteinExistence type="inferred from homology"/>
<dbReference type="EMBL" id="JBAHYK010003603">
    <property type="protein sequence ID" value="KAL0563368.1"/>
    <property type="molecule type" value="Genomic_DNA"/>
</dbReference>
<sequence>MTIVIGRALVLIFLGLANLTTLAIADLRSDLAASGVKALLPGDDGYDSASNAFNRRFTFSPAAITYPSSPTEVSKSVTIGAANNLQVVARSGGHSFIANGLGGKDGALVLDLSNMRSISIDSSTHFATIEPGNRLGDVAVNLNQAGRALPHGVCPYVGIGGHSGTILVTCNISMLTICTSHDTAFGGWGFTSRMWGLTLDTIKAVNTVLANGTIARITADNYPDLFFALRGAAPSFGITTSVEVETFPAPEQAVIHEYFWDLDAEAAGQALFDLQSFFLDTKDLPSEYGGTVIFQKGGAAGKVAFTFAGGWYGETGKLQSIIKPFLDKLPQPSNTSLPMAGNGTYIDAVKILAGGSLDLTQPETPDTFYTKSLMTPEGQPMTREAARSFVNYISDEGFRSGTDWLMQALVFGGTNSKVNVVPVDTTAFVRRDSLFTWDFRAASADHQAPFPDDGLTFIDGAYNSLVGSMPSNWDYSAYINYIDDRLDN</sequence>
<comment type="cofactor">
    <cofactor evidence="1">
        <name>FAD</name>
        <dbReference type="ChEBI" id="CHEBI:57692"/>
    </cofactor>
</comment>
<keyword evidence="3" id="KW-0285">Flavoprotein</keyword>